<accession>A0A1D7QIH2</accession>
<dbReference type="AlphaFoldDB" id="A0A1D7QIH2"/>
<reference evidence="1 2" key="1">
    <citation type="submission" date="2016-08" db="EMBL/GenBank/DDBJ databases">
        <authorList>
            <person name="Seilhamer J.J."/>
        </authorList>
    </citation>
    <scope>NUCLEOTIDE SEQUENCE [LARGE SCALE GENOMIC DNA]</scope>
    <source>
        <strain evidence="1 2">DX4</strain>
    </source>
</reference>
<protein>
    <submittedName>
        <fullName evidence="1">Uncharacterized protein</fullName>
    </submittedName>
</protein>
<dbReference type="EMBL" id="CP017141">
    <property type="protein sequence ID" value="AOM78409.1"/>
    <property type="molecule type" value="Genomic_DNA"/>
</dbReference>
<dbReference type="KEGG" id="psty:BFS30_15215"/>
<gene>
    <name evidence="1" type="ORF">BFS30_15215</name>
</gene>
<keyword evidence="2" id="KW-1185">Reference proteome</keyword>
<evidence type="ECO:0000313" key="2">
    <source>
        <dbReference type="Proteomes" id="UP000094313"/>
    </source>
</evidence>
<name>A0A1D7QIH2_9SPHI</name>
<sequence>MKNPGNEDGSDSEHINALEAIKAIAFREIHEKVIHSEERGAEQWIINSYHFEMGGDYDDTEENKLIFIRDHYSSFSRYLDYWAKKNGRY</sequence>
<proteinExistence type="predicted"/>
<organism evidence="1 2">
    <name type="scientific">Pedobacter steynii</name>
    <dbReference type="NCBI Taxonomy" id="430522"/>
    <lineage>
        <taxon>Bacteria</taxon>
        <taxon>Pseudomonadati</taxon>
        <taxon>Bacteroidota</taxon>
        <taxon>Sphingobacteriia</taxon>
        <taxon>Sphingobacteriales</taxon>
        <taxon>Sphingobacteriaceae</taxon>
        <taxon>Pedobacter</taxon>
    </lineage>
</organism>
<dbReference type="Proteomes" id="UP000094313">
    <property type="component" value="Chromosome"/>
</dbReference>
<dbReference type="RefSeq" id="WP_069380074.1">
    <property type="nucleotide sequence ID" value="NZ_CP017141.1"/>
</dbReference>
<evidence type="ECO:0000313" key="1">
    <source>
        <dbReference type="EMBL" id="AOM78409.1"/>
    </source>
</evidence>